<keyword evidence="8" id="KW-1185">Reference proteome</keyword>
<dbReference type="GO" id="GO:0003951">
    <property type="term" value="F:NAD+ kinase activity"/>
    <property type="evidence" value="ECO:0007669"/>
    <property type="project" value="UniProtKB-EC"/>
</dbReference>
<keyword evidence="5" id="KW-0521">NADP</keyword>
<dbReference type="EC" id="2.7.1.23" evidence="2"/>
<dbReference type="OrthoDB" id="185618at2759"/>
<evidence type="ECO:0000256" key="6">
    <source>
        <dbReference type="ARBA" id="ARBA00023027"/>
    </source>
</evidence>
<dbReference type="Proteomes" id="UP001152320">
    <property type="component" value="Chromosome 6"/>
</dbReference>
<reference evidence="7" key="1">
    <citation type="submission" date="2021-10" db="EMBL/GenBank/DDBJ databases">
        <title>Tropical sea cucumber genome reveals ecological adaptation and Cuvierian tubules defense mechanism.</title>
        <authorList>
            <person name="Chen T."/>
        </authorList>
    </citation>
    <scope>NUCLEOTIDE SEQUENCE</scope>
    <source>
        <strain evidence="7">Nanhai2018</strain>
        <tissue evidence="7">Muscle</tissue>
    </source>
</reference>
<proteinExistence type="inferred from homology"/>
<comment type="similarity">
    <text evidence="1">Belongs to the NAD kinase family.</text>
</comment>
<evidence type="ECO:0000256" key="1">
    <source>
        <dbReference type="ARBA" id="ARBA00010995"/>
    </source>
</evidence>
<sequence>MKSLEGLVKDLKDSGLEVKVCEQKADFTEEAVEWADLVVSAGGDGTFLSAAKKVFGDKPIIGINTDFVGSEGFLCLPKQYSSNVAKALELMKTGSFRWKKRARIRVTVKGGDTSHPIDLYDEDFTYSDHVHRHNSERKKLLERRLNGEKSEDLVIPVRALNEVFVGESLSSRMSYYEISVDDGPLEKQKSSGITICTGTGSTSWSFNINKLSYQSVEEILKIANHLTGSNYPTNQESVKTVADMFNGRLLFDPRVLQMVYTVRDPVVSGIFQVLRPRGFARKITIRSRCRDACLTVDAGISYLFNDGATATLEMHDEDAIKTIELIE</sequence>
<organism evidence="7 8">
    <name type="scientific">Holothuria leucospilota</name>
    <name type="common">Black long sea cucumber</name>
    <name type="synonym">Mertensiothuria leucospilota</name>
    <dbReference type="NCBI Taxonomy" id="206669"/>
    <lineage>
        <taxon>Eukaryota</taxon>
        <taxon>Metazoa</taxon>
        <taxon>Echinodermata</taxon>
        <taxon>Eleutherozoa</taxon>
        <taxon>Echinozoa</taxon>
        <taxon>Holothuroidea</taxon>
        <taxon>Aspidochirotacea</taxon>
        <taxon>Aspidochirotida</taxon>
        <taxon>Holothuriidae</taxon>
        <taxon>Holothuria</taxon>
    </lineage>
</organism>
<keyword evidence="3" id="KW-0808">Transferase</keyword>
<dbReference type="InterPro" id="IPR017438">
    <property type="entry name" value="ATP-NAD_kinase_N"/>
</dbReference>
<dbReference type="Gene3D" id="2.60.200.30">
    <property type="entry name" value="Probable inorganic polyphosphate/atp-NAD kinase, domain 2"/>
    <property type="match status" value="1"/>
</dbReference>
<accession>A0A9Q1C970</accession>
<keyword evidence="6" id="KW-0520">NAD</keyword>
<keyword evidence="4 7" id="KW-0418">Kinase</keyword>
<dbReference type="InterPro" id="IPR017437">
    <property type="entry name" value="ATP-NAD_kinase_PpnK-typ_C"/>
</dbReference>
<evidence type="ECO:0000313" key="8">
    <source>
        <dbReference type="Proteomes" id="UP001152320"/>
    </source>
</evidence>
<evidence type="ECO:0000256" key="3">
    <source>
        <dbReference type="ARBA" id="ARBA00022679"/>
    </source>
</evidence>
<dbReference type="AlphaFoldDB" id="A0A9Q1C970"/>
<protein>
    <recommendedName>
        <fullName evidence="2">NAD(+) kinase</fullName>
        <ecNumber evidence="2">2.7.1.23</ecNumber>
    </recommendedName>
</protein>
<dbReference type="GO" id="GO:0006741">
    <property type="term" value="P:NADP+ biosynthetic process"/>
    <property type="evidence" value="ECO:0007669"/>
    <property type="project" value="InterPro"/>
</dbReference>
<dbReference type="EMBL" id="JAIZAY010000006">
    <property type="protein sequence ID" value="KAJ8040341.1"/>
    <property type="molecule type" value="Genomic_DNA"/>
</dbReference>
<dbReference type="InterPro" id="IPR016064">
    <property type="entry name" value="NAD/diacylglycerol_kinase_sf"/>
</dbReference>
<dbReference type="PANTHER" id="PTHR13158">
    <property type="match status" value="1"/>
</dbReference>
<dbReference type="PANTHER" id="PTHR13158:SF5">
    <property type="entry name" value="NAD KINASE 2, MITOCHONDRIAL"/>
    <property type="match status" value="1"/>
</dbReference>
<dbReference type="Pfam" id="PF01513">
    <property type="entry name" value="NAD_kinase"/>
    <property type="match status" value="1"/>
</dbReference>
<dbReference type="GO" id="GO:0005739">
    <property type="term" value="C:mitochondrion"/>
    <property type="evidence" value="ECO:0007669"/>
    <property type="project" value="TreeGrafter"/>
</dbReference>
<evidence type="ECO:0000256" key="4">
    <source>
        <dbReference type="ARBA" id="ARBA00022777"/>
    </source>
</evidence>
<dbReference type="GO" id="GO:0019674">
    <property type="term" value="P:NAD+ metabolic process"/>
    <property type="evidence" value="ECO:0007669"/>
    <property type="project" value="InterPro"/>
</dbReference>
<dbReference type="InterPro" id="IPR002504">
    <property type="entry name" value="NADK"/>
</dbReference>
<name>A0A9Q1C970_HOLLE</name>
<dbReference type="Gene3D" id="3.40.50.10330">
    <property type="entry name" value="Probable inorganic polyphosphate/atp-NAD kinase, domain 1"/>
    <property type="match status" value="1"/>
</dbReference>
<gene>
    <name evidence="7" type="ORF">HOLleu_14602</name>
</gene>
<evidence type="ECO:0000313" key="7">
    <source>
        <dbReference type="EMBL" id="KAJ8040341.1"/>
    </source>
</evidence>
<evidence type="ECO:0000256" key="5">
    <source>
        <dbReference type="ARBA" id="ARBA00022857"/>
    </source>
</evidence>
<comment type="caution">
    <text evidence="7">The sequence shown here is derived from an EMBL/GenBank/DDBJ whole genome shotgun (WGS) entry which is preliminary data.</text>
</comment>
<evidence type="ECO:0000256" key="2">
    <source>
        <dbReference type="ARBA" id="ARBA00012120"/>
    </source>
</evidence>
<dbReference type="SUPFAM" id="SSF111331">
    <property type="entry name" value="NAD kinase/diacylglycerol kinase-like"/>
    <property type="match status" value="1"/>
</dbReference>